<evidence type="ECO:0000256" key="2">
    <source>
        <dbReference type="ARBA" id="ARBA00022490"/>
    </source>
</evidence>
<name>A0ABX1SJC7_9PSEU</name>
<dbReference type="InterPro" id="IPR052094">
    <property type="entry name" value="Pre-mRNA-splicing_ERAD"/>
</dbReference>
<evidence type="ECO:0000256" key="3">
    <source>
        <dbReference type="ARBA" id="ARBA00023186"/>
    </source>
</evidence>
<dbReference type="Proteomes" id="UP000820669">
    <property type="component" value="Unassembled WGS sequence"/>
</dbReference>
<dbReference type="RefSeq" id="WP_169384089.1">
    <property type="nucleotide sequence ID" value="NZ_JAAXLA010000061.1"/>
</dbReference>
<evidence type="ECO:0000313" key="7">
    <source>
        <dbReference type="Proteomes" id="UP000820669"/>
    </source>
</evidence>
<dbReference type="PANTHER" id="PTHR44313:SF1">
    <property type="entry name" value="DNAJ HOMOLOG SUBFAMILY C MEMBER 17"/>
    <property type="match status" value="1"/>
</dbReference>
<evidence type="ECO:0000256" key="4">
    <source>
        <dbReference type="SAM" id="MobiDB-lite"/>
    </source>
</evidence>
<comment type="caution">
    <text evidence="6">The sequence shown here is derived from an EMBL/GenBank/DDBJ whole genome shotgun (WGS) entry which is preliminary data.</text>
</comment>
<dbReference type="PANTHER" id="PTHR44313">
    <property type="entry name" value="DNAJ HOMOLOG SUBFAMILY C MEMBER 17"/>
    <property type="match status" value="1"/>
</dbReference>
<dbReference type="InterPro" id="IPR001623">
    <property type="entry name" value="DnaJ_domain"/>
</dbReference>
<comment type="subcellular location">
    <subcellularLocation>
        <location evidence="1">Cytoplasm</location>
    </subcellularLocation>
</comment>
<dbReference type="InterPro" id="IPR036869">
    <property type="entry name" value="J_dom_sf"/>
</dbReference>
<protein>
    <submittedName>
        <fullName evidence="6">J domain-containing protein</fullName>
    </submittedName>
</protein>
<dbReference type="Gene3D" id="1.10.287.110">
    <property type="entry name" value="DnaJ domain"/>
    <property type="match status" value="1"/>
</dbReference>
<accession>A0ABX1SJC7</accession>
<evidence type="ECO:0000259" key="5">
    <source>
        <dbReference type="PROSITE" id="PS50076"/>
    </source>
</evidence>
<sequence length="82" mass="9034">MGGTEHGYYELLGVAETATSAEIVSAYRRISRRVHPDVAGDSAAGLFRLIQHARDVLTDPARRAAYDSQRTLRSDPPRPQPD</sequence>
<organism evidence="6 7">
    <name type="scientific">Pseudonocardia acidicola</name>
    <dbReference type="NCBI Taxonomy" id="2724939"/>
    <lineage>
        <taxon>Bacteria</taxon>
        <taxon>Bacillati</taxon>
        <taxon>Actinomycetota</taxon>
        <taxon>Actinomycetes</taxon>
        <taxon>Pseudonocardiales</taxon>
        <taxon>Pseudonocardiaceae</taxon>
        <taxon>Pseudonocardia</taxon>
    </lineage>
</organism>
<dbReference type="SMART" id="SM00271">
    <property type="entry name" value="DnaJ"/>
    <property type="match status" value="1"/>
</dbReference>
<keyword evidence="2" id="KW-0963">Cytoplasm</keyword>
<evidence type="ECO:0000256" key="1">
    <source>
        <dbReference type="ARBA" id="ARBA00004496"/>
    </source>
</evidence>
<dbReference type="PROSITE" id="PS50076">
    <property type="entry name" value="DNAJ_2"/>
    <property type="match status" value="1"/>
</dbReference>
<feature type="region of interest" description="Disordered" evidence="4">
    <location>
        <begin position="60"/>
        <end position="82"/>
    </location>
</feature>
<dbReference type="Pfam" id="PF00226">
    <property type="entry name" value="DnaJ"/>
    <property type="match status" value="1"/>
</dbReference>
<proteinExistence type="predicted"/>
<dbReference type="EMBL" id="JAAXLA010000061">
    <property type="protein sequence ID" value="NMI00618.1"/>
    <property type="molecule type" value="Genomic_DNA"/>
</dbReference>
<keyword evidence="7" id="KW-1185">Reference proteome</keyword>
<feature type="non-terminal residue" evidence="6">
    <location>
        <position position="82"/>
    </location>
</feature>
<reference evidence="6 7" key="1">
    <citation type="submission" date="2020-04" db="EMBL/GenBank/DDBJ databases">
        <authorList>
            <person name="Klaysubun C."/>
            <person name="Duangmal K."/>
            <person name="Lipun K."/>
        </authorList>
    </citation>
    <scope>NUCLEOTIDE SEQUENCE [LARGE SCALE GENOMIC DNA]</scope>
    <source>
        <strain evidence="6 7">K10HN5</strain>
    </source>
</reference>
<feature type="domain" description="J" evidence="5">
    <location>
        <begin position="7"/>
        <end position="70"/>
    </location>
</feature>
<dbReference type="SUPFAM" id="SSF46565">
    <property type="entry name" value="Chaperone J-domain"/>
    <property type="match status" value="1"/>
</dbReference>
<dbReference type="PRINTS" id="PR00625">
    <property type="entry name" value="JDOMAIN"/>
</dbReference>
<keyword evidence="3" id="KW-0143">Chaperone</keyword>
<evidence type="ECO:0000313" key="6">
    <source>
        <dbReference type="EMBL" id="NMI00618.1"/>
    </source>
</evidence>
<gene>
    <name evidence="6" type="ORF">HF526_25405</name>
</gene>
<dbReference type="CDD" id="cd06257">
    <property type="entry name" value="DnaJ"/>
    <property type="match status" value="1"/>
</dbReference>